<dbReference type="SMART" id="SM00267">
    <property type="entry name" value="GGDEF"/>
    <property type="match status" value="1"/>
</dbReference>
<evidence type="ECO:0000256" key="3">
    <source>
        <dbReference type="PROSITE-ProRule" id="PRU00169"/>
    </source>
</evidence>
<dbReference type="PROSITE" id="PS50110">
    <property type="entry name" value="RESPONSE_REGULATORY"/>
    <property type="match status" value="2"/>
</dbReference>
<dbReference type="RefSeq" id="WP_035078865.1">
    <property type="nucleotide sequence ID" value="NZ_JQGC01000002.1"/>
</dbReference>
<reference evidence="6 7" key="1">
    <citation type="submission" date="2014-08" db="EMBL/GenBank/DDBJ databases">
        <authorList>
            <person name="Hassan Y.I."/>
            <person name="Lepp D."/>
            <person name="Zhou T."/>
        </authorList>
    </citation>
    <scope>NUCLEOTIDE SEQUENCE [LARGE SCALE GENOMIC DNA]</scope>
    <source>
        <strain evidence="6 7">IFO13584</strain>
    </source>
</reference>
<dbReference type="GO" id="GO:1902201">
    <property type="term" value="P:negative regulation of bacterial-type flagellum-dependent cell motility"/>
    <property type="evidence" value="ECO:0007669"/>
    <property type="project" value="TreeGrafter"/>
</dbReference>
<dbReference type="InterPro" id="IPR029787">
    <property type="entry name" value="Nucleotide_cyclase"/>
</dbReference>
<dbReference type="Proteomes" id="UP000028981">
    <property type="component" value="Unassembled WGS sequence"/>
</dbReference>
<dbReference type="PANTHER" id="PTHR45138:SF9">
    <property type="entry name" value="DIGUANYLATE CYCLASE DGCM-RELATED"/>
    <property type="match status" value="1"/>
</dbReference>
<dbReference type="InterPro" id="IPR000160">
    <property type="entry name" value="GGDEF_dom"/>
</dbReference>
<accession>A0A087M6I9</accession>
<dbReference type="CDD" id="cd01949">
    <property type="entry name" value="GGDEF"/>
    <property type="match status" value="1"/>
</dbReference>
<organism evidence="6 7">
    <name type="scientific">Devosia riboflavina</name>
    <dbReference type="NCBI Taxonomy" id="46914"/>
    <lineage>
        <taxon>Bacteria</taxon>
        <taxon>Pseudomonadati</taxon>
        <taxon>Pseudomonadota</taxon>
        <taxon>Alphaproteobacteria</taxon>
        <taxon>Hyphomicrobiales</taxon>
        <taxon>Devosiaceae</taxon>
        <taxon>Devosia</taxon>
    </lineage>
</organism>
<dbReference type="STRING" id="46914.JP75_02770"/>
<protein>
    <recommendedName>
        <fullName evidence="1">diguanylate cyclase</fullName>
        <ecNumber evidence="1">2.7.7.65</ecNumber>
    </recommendedName>
</protein>
<dbReference type="FunFam" id="3.40.50.2300:FF:000574">
    <property type="entry name" value="Response regulator PleD"/>
    <property type="match status" value="1"/>
</dbReference>
<feature type="modified residue" description="4-aspartylphosphate" evidence="3">
    <location>
        <position position="53"/>
    </location>
</feature>
<dbReference type="Pfam" id="PF00990">
    <property type="entry name" value="GGDEF"/>
    <property type="match status" value="1"/>
</dbReference>
<dbReference type="Gene3D" id="6.10.250.690">
    <property type="match status" value="1"/>
</dbReference>
<feature type="domain" description="Response regulatory" evidence="4">
    <location>
        <begin position="157"/>
        <end position="272"/>
    </location>
</feature>
<keyword evidence="7" id="KW-1185">Reference proteome</keyword>
<dbReference type="InterPro" id="IPR011006">
    <property type="entry name" value="CheY-like_superfamily"/>
</dbReference>
<dbReference type="AlphaFoldDB" id="A0A087M6I9"/>
<dbReference type="FunFam" id="3.30.70.270:FF:000001">
    <property type="entry name" value="Diguanylate cyclase domain protein"/>
    <property type="match status" value="1"/>
</dbReference>
<dbReference type="Gene3D" id="3.40.50.2300">
    <property type="match status" value="1"/>
</dbReference>
<dbReference type="OrthoDB" id="9812260at2"/>
<evidence type="ECO:0000259" key="5">
    <source>
        <dbReference type="PROSITE" id="PS50887"/>
    </source>
</evidence>
<feature type="domain" description="Response regulatory" evidence="4">
    <location>
        <begin position="4"/>
        <end position="120"/>
    </location>
</feature>
<name>A0A087M6I9_9HYPH</name>
<dbReference type="EMBL" id="JQGC01000002">
    <property type="protein sequence ID" value="KFL32492.1"/>
    <property type="molecule type" value="Genomic_DNA"/>
</dbReference>
<dbReference type="SMART" id="SM00448">
    <property type="entry name" value="REC"/>
    <property type="match status" value="2"/>
</dbReference>
<dbReference type="GO" id="GO:0005886">
    <property type="term" value="C:plasma membrane"/>
    <property type="evidence" value="ECO:0007669"/>
    <property type="project" value="TreeGrafter"/>
</dbReference>
<dbReference type="NCBIfam" id="NF007135">
    <property type="entry name" value="PRK09581.1"/>
    <property type="match status" value="1"/>
</dbReference>
<dbReference type="Gene3D" id="3.30.70.270">
    <property type="match status" value="1"/>
</dbReference>
<dbReference type="PROSITE" id="PS50887">
    <property type="entry name" value="GGDEF"/>
    <property type="match status" value="1"/>
</dbReference>
<dbReference type="InterPro" id="IPR043128">
    <property type="entry name" value="Rev_trsase/Diguanyl_cyclase"/>
</dbReference>
<evidence type="ECO:0000259" key="4">
    <source>
        <dbReference type="PROSITE" id="PS50110"/>
    </source>
</evidence>
<dbReference type="InterPro" id="IPR001789">
    <property type="entry name" value="Sig_transdc_resp-reg_receiver"/>
</dbReference>
<comment type="caution">
    <text evidence="3">Lacks conserved residue(s) required for the propagation of feature annotation.</text>
</comment>
<comment type="caution">
    <text evidence="6">The sequence shown here is derived from an EMBL/GenBank/DDBJ whole genome shotgun (WGS) entry which is preliminary data.</text>
</comment>
<dbReference type="Pfam" id="PF00072">
    <property type="entry name" value="Response_reg"/>
    <property type="match status" value="2"/>
</dbReference>
<dbReference type="PANTHER" id="PTHR45138">
    <property type="entry name" value="REGULATORY COMPONENTS OF SENSORY TRANSDUCTION SYSTEM"/>
    <property type="match status" value="1"/>
</dbReference>
<dbReference type="NCBIfam" id="TIGR00254">
    <property type="entry name" value="GGDEF"/>
    <property type="match status" value="1"/>
</dbReference>
<gene>
    <name evidence="6" type="primary">pleD</name>
    <name evidence="6" type="ORF">JP75_02770</name>
</gene>
<dbReference type="CDD" id="cd17538">
    <property type="entry name" value="REC_D1_PleD-like"/>
    <property type="match status" value="1"/>
</dbReference>
<dbReference type="GO" id="GO:0052621">
    <property type="term" value="F:diguanylate cyclase activity"/>
    <property type="evidence" value="ECO:0007669"/>
    <property type="project" value="UniProtKB-EC"/>
</dbReference>
<comment type="catalytic activity">
    <reaction evidence="2">
        <text>2 GTP = 3',3'-c-di-GMP + 2 diphosphate</text>
        <dbReference type="Rhea" id="RHEA:24898"/>
        <dbReference type="ChEBI" id="CHEBI:33019"/>
        <dbReference type="ChEBI" id="CHEBI:37565"/>
        <dbReference type="ChEBI" id="CHEBI:58805"/>
        <dbReference type="EC" id="2.7.7.65"/>
    </reaction>
</comment>
<feature type="domain" description="GGDEF" evidence="5">
    <location>
        <begin position="322"/>
        <end position="456"/>
    </location>
</feature>
<evidence type="ECO:0000256" key="2">
    <source>
        <dbReference type="ARBA" id="ARBA00034247"/>
    </source>
</evidence>
<dbReference type="GO" id="GO:0043709">
    <property type="term" value="P:cell adhesion involved in single-species biofilm formation"/>
    <property type="evidence" value="ECO:0007669"/>
    <property type="project" value="TreeGrafter"/>
</dbReference>
<proteinExistence type="predicted"/>
<keyword evidence="3" id="KW-0597">Phosphoprotein</keyword>
<dbReference type="SUPFAM" id="SSF55073">
    <property type="entry name" value="Nucleotide cyclase"/>
    <property type="match status" value="1"/>
</dbReference>
<sequence>MTARVLIVDDIPTNVRLLEARLTAEYFEVLTANSGPEALEILEGTDVDIILLDVMMPVMDGFEVCRHLKSNPRTHHVPVLMITALDQPSDRVKGLEAGADDFLTKPVDDMQLMARVKSLARLKSLTDELRARALTGQQLAIEDAMRAMDTISAQGGKVLIIDTDKRHAERVQGYLSEEHKVDILLEPADAVFQVSGAQYELALVSMSLNDFDPLRVASQIRTVDHSRHLPIILMADDGDKPRVMRALDLGVNDFISRPIERNELKARVRTQVRRHRYAMELRESVNNSIAMAVTDDLTGLYNRRYFDRHLNVLLSKAQEQERNLAVMILDIDHFKSVNDTYGHDVGDVVLKEFSARMKRNIRGVDLACRFGGEEFVVLMPDTDVSNAELVAERVRQAVGEKTFEINGQKLLTVTVSVGVSFNESLSDTAESLIKRADLALYRAKREGRNRVILDAA</sequence>
<evidence type="ECO:0000256" key="1">
    <source>
        <dbReference type="ARBA" id="ARBA00012528"/>
    </source>
</evidence>
<evidence type="ECO:0000313" key="6">
    <source>
        <dbReference type="EMBL" id="KFL32492.1"/>
    </source>
</evidence>
<dbReference type="InterPro" id="IPR050469">
    <property type="entry name" value="Diguanylate_Cyclase"/>
</dbReference>
<dbReference type="GO" id="GO:0000160">
    <property type="term" value="P:phosphorelay signal transduction system"/>
    <property type="evidence" value="ECO:0007669"/>
    <property type="project" value="InterPro"/>
</dbReference>
<dbReference type="EC" id="2.7.7.65" evidence="1"/>
<evidence type="ECO:0000313" key="7">
    <source>
        <dbReference type="Proteomes" id="UP000028981"/>
    </source>
</evidence>
<dbReference type="SUPFAM" id="SSF52172">
    <property type="entry name" value="CheY-like"/>
    <property type="match status" value="2"/>
</dbReference>